<dbReference type="AlphaFoldDB" id="A0A2K8SF76"/>
<dbReference type="Proteomes" id="UP000231823">
    <property type="component" value="Chromosome"/>
</dbReference>
<reference evidence="1 2" key="1">
    <citation type="submission" date="2017-12" db="EMBL/GenBank/DDBJ databases">
        <title>Complete genome sequence of Spiroplasma floricola 23-6 (ATCC 29989).</title>
        <authorList>
            <person name="Tsai Y.-M."/>
            <person name="Wu P.-S."/>
            <person name="Lo W.-S."/>
            <person name="Kuo C.-H."/>
        </authorList>
    </citation>
    <scope>NUCLEOTIDE SEQUENCE [LARGE SCALE GENOMIC DNA]</scope>
    <source>
        <strain evidence="1 2">23-6</strain>
    </source>
</reference>
<name>A0A2K8SF76_9MOLU</name>
<protein>
    <submittedName>
        <fullName evidence="1">Uncharacterized protein</fullName>
    </submittedName>
</protein>
<evidence type="ECO:0000313" key="1">
    <source>
        <dbReference type="EMBL" id="AUB32005.1"/>
    </source>
</evidence>
<dbReference type="EMBL" id="CP025057">
    <property type="protein sequence ID" value="AUB32005.1"/>
    <property type="molecule type" value="Genomic_DNA"/>
</dbReference>
<organism evidence="1 2">
    <name type="scientific">Spiroplasma floricola 23-6</name>
    <dbReference type="NCBI Taxonomy" id="1336749"/>
    <lineage>
        <taxon>Bacteria</taxon>
        <taxon>Bacillati</taxon>
        <taxon>Mycoplasmatota</taxon>
        <taxon>Mollicutes</taxon>
        <taxon>Entomoplasmatales</taxon>
        <taxon>Spiroplasmataceae</taxon>
        <taxon>Spiroplasma</taxon>
    </lineage>
</organism>
<keyword evidence="2" id="KW-1185">Reference proteome</keyword>
<accession>A0A2K8SF76</accession>
<dbReference type="KEGG" id="sfz:SFLOR_v1c09570"/>
<proteinExistence type="predicted"/>
<dbReference type="RefSeq" id="WP_100916959.1">
    <property type="nucleotide sequence ID" value="NZ_CP025057.1"/>
</dbReference>
<sequence>MELKELILNSLTHHEVIEKIAEHIRDELINNQNLNENEIDDLEVLNSKNNSGTLLKDYSSLELAIEDVIERELLSELNKDEIEYEM</sequence>
<gene>
    <name evidence="1" type="ORF">SFLOR_v1c09570</name>
</gene>
<evidence type="ECO:0000313" key="2">
    <source>
        <dbReference type="Proteomes" id="UP000231823"/>
    </source>
</evidence>